<name>A0A0D9QGW5_PLAFR</name>
<dbReference type="EMBL" id="KQ001768">
    <property type="protein sequence ID" value="KJP84966.1"/>
    <property type="molecule type" value="Genomic_DNA"/>
</dbReference>
<sequence length="107" mass="12656">MWKYLKVLWEDYIETRDTGVRPDDKTFDDTFWSNIEDVWTKFKAYMEQEDEHGLLGTLCSNRHEDHVDGEPFNQRDQALCELALRALCFKHRISLIGSTANTENLDQ</sequence>
<protein>
    <submittedName>
        <fullName evidence="1">Uncharacterized protein</fullName>
    </submittedName>
</protein>
<reference evidence="1 2" key="1">
    <citation type="submission" date="2014-03" db="EMBL/GenBank/DDBJ databases">
        <title>The Genome Sequence of Plasmodium fragile nilgiri.</title>
        <authorList>
            <consortium name="The Broad Institute Genomics Platform"/>
            <consortium name="The Broad Institute Genome Sequencing Center for Infectious Disease"/>
            <person name="Neafsey D."/>
            <person name="Duraisingh M."/>
            <person name="Young S.K."/>
            <person name="Zeng Q."/>
            <person name="Gargeya S."/>
            <person name="Abouelleil A."/>
            <person name="Alvarado L."/>
            <person name="Chapman S.B."/>
            <person name="Gainer-Dewar J."/>
            <person name="Goldberg J."/>
            <person name="Griggs A."/>
            <person name="Gujja S."/>
            <person name="Hansen M."/>
            <person name="Howarth C."/>
            <person name="Imamovic A."/>
            <person name="Larimer J."/>
            <person name="Pearson M."/>
            <person name="Poon T.W."/>
            <person name="Priest M."/>
            <person name="Roberts A."/>
            <person name="Saif S."/>
            <person name="Shea T."/>
            <person name="Sykes S."/>
            <person name="Wortman J."/>
            <person name="Nusbaum C."/>
            <person name="Birren B."/>
        </authorList>
    </citation>
    <scope>NUCLEOTIDE SEQUENCE [LARGE SCALE GENOMIC DNA]</scope>
    <source>
        <strain evidence="2">nilgiri</strain>
    </source>
</reference>
<evidence type="ECO:0000313" key="1">
    <source>
        <dbReference type="EMBL" id="KJP84966.1"/>
    </source>
</evidence>
<dbReference type="RefSeq" id="XP_012338430.1">
    <property type="nucleotide sequence ID" value="XM_012483007.1"/>
</dbReference>
<dbReference type="GeneID" id="24270719"/>
<proteinExistence type="predicted"/>
<organism evidence="1 2">
    <name type="scientific">Plasmodium fragile</name>
    <dbReference type="NCBI Taxonomy" id="5857"/>
    <lineage>
        <taxon>Eukaryota</taxon>
        <taxon>Sar</taxon>
        <taxon>Alveolata</taxon>
        <taxon>Apicomplexa</taxon>
        <taxon>Aconoidasida</taxon>
        <taxon>Haemosporida</taxon>
        <taxon>Plasmodiidae</taxon>
        <taxon>Plasmodium</taxon>
        <taxon>Plasmodium (Plasmodium)</taxon>
    </lineage>
</organism>
<dbReference type="Proteomes" id="UP000054561">
    <property type="component" value="Unassembled WGS sequence"/>
</dbReference>
<accession>A0A0D9QGW5</accession>
<keyword evidence="2" id="KW-1185">Reference proteome</keyword>
<dbReference type="VEuPathDB" id="PlasmoDB:AK88_05405"/>
<dbReference type="AlphaFoldDB" id="A0A0D9QGW5"/>
<evidence type="ECO:0000313" key="2">
    <source>
        <dbReference type="Proteomes" id="UP000054561"/>
    </source>
</evidence>
<gene>
    <name evidence="1" type="ORF">AK88_05405</name>
</gene>